<feature type="region of interest" description="Disordered" evidence="1">
    <location>
        <begin position="177"/>
        <end position="199"/>
    </location>
</feature>
<evidence type="ECO:0000313" key="5">
    <source>
        <dbReference type="EMBL" id="PEJ36446.1"/>
    </source>
</evidence>
<dbReference type="Proteomes" id="UP000220106">
    <property type="component" value="Unassembled WGS sequence"/>
</dbReference>
<evidence type="ECO:0000313" key="7">
    <source>
        <dbReference type="Proteomes" id="UP000260457"/>
    </source>
</evidence>
<reference evidence="4 7" key="2">
    <citation type="submission" date="2018-07" db="EMBL/GenBank/DDBJ databases">
        <title>The molecular basis for the intramolecular migration of carboxyl group in the catabolism of para-hydroxybenzoate via gentisate.</title>
        <authorList>
            <person name="Zhao H."/>
            <person name="Xu Y."/>
            <person name="Lin S."/>
            <person name="Spain J.C."/>
            <person name="Zhou N.-Y."/>
        </authorList>
    </citation>
    <scope>NUCLEOTIDE SEQUENCE [LARGE SCALE GENOMIC DNA]</scope>
    <source>
        <strain evidence="4 7">PHB-7a</strain>
    </source>
</reference>
<feature type="domain" description="Spore germination GerD central core" evidence="3">
    <location>
        <begin position="64"/>
        <end position="176"/>
    </location>
</feature>
<keyword evidence="7" id="KW-1185">Reference proteome</keyword>
<name>A0AAX0S8Q7_9BACI</name>
<protein>
    <submittedName>
        <fullName evidence="5">Spore gernimation protein GerD</fullName>
    </submittedName>
</protein>
<evidence type="ECO:0000313" key="4">
    <source>
        <dbReference type="EMBL" id="AXN39167.1"/>
    </source>
</evidence>
<keyword evidence="2" id="KW-0732">Signal</keyword>
<dbReference type="EMBL" id="NUEQ01000009">
    <property type="protein sequence ID" value="PEJ36446.1"/>
    <property type="molecule type" value="Genomic_DNA"/>
</dbReference>
<evidence type="ECO:0000313" key="6">
    <source>
        <dbReference type="Proteomes" id="UP000220106"/>
    </source>
</evidence>
<dbReference type="KEGG" id="pbut:DTO10_12625"/>
<gene>
    <name evidence="5" type="ORF">CN689_04025</name>
    <name evidence="4" type="ORF">DTO10_12625</name>
</gene>
<evidence type="ECO:0000256" key="1">
    <source>
        <dbReference type="SAM" id="MobiDB-lite"/>
    </source>
</evidence>
<dbReference type="Pfam" id="PF17898">
    <property type="entry name" value="GerD"/>
    <property type="match status" value="1"/>
</dbReference>
<feature type="signal peptide" evidence="2">
    <location>
        <begin position="1"/>
        <end position="20"/>
    </location>
</feature>
<dbReference type="InterPro" id="IPR041262">
    <property type="entry name" value="GerD_central"/>
</dbReference>
<feature type="chain" id="PRO_5043779698" evidence="2">
    <location>
        <begin position="21"/>
        <end position="199"/>
    </location>
</feature>
<proteinExistence type="predicted"/>
<sequence>MRVGVALLFMSFLLVCSGCAQNGASADKNEYEETKKMVVDILKTDDGKKAIQDIISDEKTKTELIMDSEIIKKSIEDTVTSDKGKEFWKKTFKDPEFTSAYAKALKDEHKKVLKELTNDPQYRGMLIEILKDPDLEKEMNKLLKTKDMRAIYKEVIIETMDSPLVQAKIQERLDQAVTKAAEKAKKAESGDKTEKKDKE</sequence>
<organism evidence="5 6">
    <name type="scientific">Peribacillus butanolivorans</name>
    <dbReference type="NCBI Taxonomy" id="421767"/>
    <lineage>
        <taxon>Bacteria</taxon>
        <taxon>Bacillati</taxon>
        <taxon>Bacillota</taxon>
        <taxon>Bacilli</taxon>
        <taxon>Bacillales</taxon>
        <taxon>Bacillaceae</taxon>
        <taxon>Peribacillus</taxon>
    </lineage>
</organism>
<dbReference type="EMBL" id="CP030926">
    <property type="protein sequence ID" value="AXN39167.1"/>
    <property type="molecule type" value="Genomic_DNA"/>
</dbReference>
<evidence type="ECO:0000256" key="2">
    <source>
        <dbReference type="SAM" id="SignalP"/>
    </source>
</evidence>
<accession>A0AAX0S8Q7</accession>
<dbReference type="AlphaFoldDB" id="A0AAX0S8Q7"/>
<dbReference type="NCBIfam" id="NF040801">
    <property type="entry name" value="spore_GerD"/>
    <property type="match status" value="1"/>
</dbReference>
<dbReference type="Proteomes" id="UP000260457">
    <property type="component" value="Chromosome"/>
</dbReference>
<dbReference type="RefSeq" id="WP_056521925.1">
    <property type="nucleotide sequence ID" value="NZ_CP030926.1"/>
</dbReference>
<reference evidence="5 6" key="1">
    <citation type="submission" date="2017-09" db="EMBL/GenBank/DDBJ databases">
        <title>Large-scale bioinformatics analysis of Bacillus genomes uncovers conserved roles of natural products in bacterial physiology.</title>
        <authorList>
            <consortium name="Agbiome Team Llc"/>
            <person name="Bleich R.M."/>
            <person name="Kirk G.J."/>
            <person name="Santa Maria K.C."/>
            <person name="Allen S.E."/>
            <person name="Farag S."/>
            <person name="Shank E.A."/>
            <person name="Bowers A."/>
        </authorList>
    </citation>
    <scope>NUCLEOTIDE SEQUENCE [LARGE SCALE GENOMIC DNA]</scope>
    <source>
        <strain evidence="5 6">AFS003229</strain>
    </source>
</reference>
<evidence type="ECO:0000259" key="3">
    <source>
        <dbReference type="Pfam" id="PF17898"/>
    </source>
</evidence>